<dbReference type="HAMAP" id="MF_00109">
    <property type="entry name" value="Shikimate_kinase"/>
    <property type="match status" value="1"/>
</dbReference>
<dbReference type="GO" id="GO:0004765">
    <property type="term" value="F:shikimate kinase activity"/>
    <property type="evidence" value="ECO:0007669"/>
    <property type="project" value="UniProtKB-UniRule"/>
</dbReference>
<dbReference type="EC" id="2.7.1.71" evidence="3 11"/>
<dbReference type="InterPro" id="IPR031322">
    <property type="entry name" value="Shikimate/glucono_kinase"/>
</dbReference>
<evidence type="ECO:0000256" key="2">
    <source>
        <dbReference type="ARBA" id="ARBA00006997"/>
    </source>
</evidence>
<keyword evidence="7 11" id="KW-0418">Kinase</keyword>
<evidence type="ECO:0000256" key="6">
    <source>
        <dbReference type="ARBA" id="ARBA00022741"/>
    </source>
</evidence>
<evidence type="ECO:0000313" key="12">
    <source>
        <dbReference type="EMBL" id="MDH6504171.1"/>
    </source>
</evidence>
<feature type="binding site" evidence="11">
    <location>
        <position position="19"/>
    </location>
    <ligand>
        <name>Mg(2+)</name>
        <dbReference type="ChEBI" id="CHEBI:18420"/>
    </ligand>
</feature>
<dbReference type="PANTHER" id="PTHR21087:SF16">
    <property type="entry name" value="SHIKIMATE KINASE 1, CHLOROPLASTIC"/>
    <property type="match status" value="1"/>
</dbReference>
<feature type="binding site" evidence="11">
    <location>
        <position position="61"/>
    </location>
    <ligand>
        <name>substrate</name>
    </ligand>
</feature>
<keyword evidence="5 11" id="KW-0808">Transferase</keyword>
<sequence length="174" mass="19275">MNSSTNNIFLIGLMGAGKSTVGKLLAKKLGRRFLDADHVIEERCGVKIPVIFEMEGEDGFRKREAQAIQEITAQTDLVLATGGGAIILPENRQCLSERGTVIYLHANPIELWHRTKGGEGRPLLKNGDARRILESLYAIRDPLYREIADHVIETGKPSVNQLVNTLIMQLELST</sequence>
<reference evidence="12" key="1">
    <citation type="submission" date="2023-04" db="EMBL/GenBank/DDBJ databases">
        <title>Genome Encyclopedia of Bacteria and Archaea VI: Functional Genomics of Type Strains.</title>
        <authorList>
            <person name="Whitman W."/>
        </authorList>
    </citation>
    <scope>NUCLEOTIDE SEQUENCE</scope>
    <source>
        <strain evidence="12">Enz.4-51</strain>
    </source>
</reference>
<keyword evidence="11" id="KW-0460">Magnesium</keyword>
<feature type="binding site" evidence="11">
    <location>
        <position position="37"/>
    </location>
    <ligand>
        <name>substrate</name>
    </ligand>
</feature>
<organism evidence="12 13">
    <name type="scientific">Polynucleobacter sphagniphilus</name>
    <dbReference type="NCBI Taxonomy" id="1743169"/>
    <lineage>
        <taxon>Bacteria</taxon>
        <taxon>Pseudomonadati</taxon>
        <taxon>Pseudomonadota</taxon>
        <taxon>Betaproteobacteria</taxon>
        <taxon>Burkholderiales</taxon>
        <taxon>Burkholderiaceae</taxon>
        <taxon>Polynucleobacter</taxon>
    </lineage>
</organism>
<evidence type="ECO:0000256" key="4">
    <source>
        <dbReference type="ARBA" id="ARBA00022605"/>
    </source>
</evidence>
<dbReference type="GO" id="GO:0005524">
    <property type="term" value="F:ATP binding"/>
    <property type="evidence" value="ECO:0007669"/>
    <property type="project" value="UniProtKB-UniRule"/>
</dbReference>
<evidence type="ECO:0000256" key="9">
    <source>
        <dbReference type="ARBA" id="ARBA00023141"/>
    </source>
</evidence>
<comment type="similarity">
    <text evidence="2 11">Belongs to the shikimate kinase family.</text>
</comment>
<keyword evidence="8 11" id="KW-0067">ATP-binding</keyword>
<comment type="caution">
    <text evidence="11">Lacks conserved residue(s) required for the propagation of feature annotation.</text>
</comment>
<comment type="catalytic activity">
    <reaction evidence="10 11">
        <text>shikimate + ATP = 3-phosphoshikimate + ADP + H(+)</text>
        <dbReference type="Rhea" id="RHEA:13121"/>
        <dbReference type="ChEBI" id="CHEBI:15378"/>
        <dbReference type="ChEBI" id="CHEBI:30616"/>
        <dbReference type="ChEBI" id="CHEBI:36208"/>
        <dbReference type="ChEBI" id="CHEBI:145989"/>
        <dbReference type="ChEBI" id="CHEBI:456216"/>
        <dbReference type="EC" id="2.7.1.71"/>
    </reaction>
</comment>
<gene>
    <name evidence="11" type="primary">aroK</name>
    <name evidence="12" type="ORF">M2127_001476</name>
</gene>
<dbReference type="EMBL" id="JARXYA010000006">
    <property type="protein sequence ID" value="MDH6504171.1"/>
    <property type="molecule type" value="Genomic_DNA"/>
</dbReference>
<keyword evidence="4 11" id="KW-0028">Amino-acid biosynthesis</keyword>
<evidence type="ECO:0000256" key="7">
    <source>
        <dbReference type="ARBA" id="ARBA00022777"/>
    </source>
</evidence>
<dbReference type="Proteomes" id="UP001161160">
    <property type="component" value="Unassembled WGS sequence"/>
</dbReference>
<protein>
    <recommendedName>
        <fullName evidence="3 11">Shikimate kinase</fullName>
        <shortName evidence="11">SK</shortName>
        <ecNumber evidence="3 11">2.7.1.71</ecNumber>
    </recommendedName>
</protein>
<dbReference type="Pfam" id="PF01202">
    <property type="entry name" value="SKI"/>
    <property type="match status" value="1"/>
</dbReference>
<dbReference type="SUPFAM" id="SSF52540">
    <property type="entry name" value="P-loop containing nucleoside triphosphate hydrolases"/>
    <property type="match status" value="1"/>
</dbReference>
<dbReference type="InterPro" id="IPR000623">
    <property type="entry name" value="Shikimate_kinase/TSH1"/>
</dbReference>
<evidence type="ECO:0000256" key="8">
    <source>
        <dbReference type="ARBA" id="ARBA00022840"/>
    </source>
</evidence>
<feature type="binding site" evidence="11">
    <location>
        <position position="121"/>
    </location>
    <ligand>
        <name>ATP</name>
        <dbReference type="ChEBI" id="CHEBI:30616"/>
    </ligand>
</feature>
<comment type="cofactor">
    <cofactor evidence="11">
        <name>Mg(2+)</name>
        <dbReference type="ChEBI" id="CHEBI:18420"/>
    </cofactor>
    <text evidence="11">Binds 1 Mg(2+) ion per subunit.</text>
</comment>
<comment type="pathway">
    <text evidence="1 11">Metabolic intermediate biosynthesis; chorismate biosynthesis; chorismate from D-erythrose 4-phosphate and phosphoenolpyruvate: step 5/7.</text>
</comment>
<evidence type="ECO:0000256" key="5">
    <source>
        <dbReference type="ARBA" id="ARBA00022679"/>
    </source>
</evidence>
<feature type="binding site" evidence="11">
    <location>
        <position position="140"/>
    </location>
    <ligand>
        <name>substrate</name>
    </ligand>
</feature>
<comment type="subcellular location">
    <subcellularLocation>
        <location evidence="11">Cytoplasm</location>
    </subcellularLocation>
</comment>
<keyword evidence="13" id="KW-1185">Reference proteome</keyword>
<feature type="binding site" evidence="11">
    <location>
        <begin position="15"/>
        <end position="20"/>
    </location>
    <ligand>
        <name>ATP</name>
        <dbReference type="ChEBI" id="CHEBI:30616"/>
    </ligand>
</feature>
<name>A0AA43M8J4_9BURK</name>
<evidence type="ECO:0000313" key="13">
    <source>
        <dbReference type="Proteomes" id="UP001161160"/>
    </source>
</evidence>
<dbReference type="GO" id="GO:0008652">
    <property type="term" value="P:amino acid biosynthetic process"/>
    <property type="evidence" value="ECO:0007669"/>
    <property type="project" value="UniProtKB-KW"/>
</dbReference>
<keyword evidence="11" id="KW-0479">Metal-binding</keyword>
<dbReference type="PRINTS" id="PR01100">
    <property type="entry name" value="SHIKIMTKNASE"/>
</dbReference>
<dbReference type="GO" id="GO:0009423">
    <property type="term" value="P:chorismate biosynthetic process"/>
    <property type="evidence" value="ECO:0007669"/>
    <property type="project" value="UniProtKB-UniRule"/>
</dbReference>
<dbReference type="GO" id="GO:0009073">
    <property type="term" value="P:aromatic amino acid family biosynthetic process"/>
    <property type="evidence" value="ECO:0007669"/>
    <property type="project" value="UniProtKB-KW"/>
</dbReference>
<dbReference type="GO" id="GO:0005829">
    <property type="term" value="C:cytosol"/>
    <property type="evidence" value="ECO:0007669"/>
    <property type="project" value="TreeGrafter"/>
</dbReference>
<keyword evidence="9 11" id="KW-0057">Aromatic amino acid biosynthesis</keyword>
<evidence type="ECO:0000256" key="11">
    <source>
        <dbReference type="HAMAP-Rule" id="MF_00109"/>
    </source>
</evidence>
<feature type="binding site" evidence="11">
    <location>
        <position position="83"/>
    </location>
    <ligand>
        <name>substrate</name>
    </ligand>
</feature>
<dbReference type="PROSITE" id="PS01128">
    <property type="entry name" value="SHIKIMATE_KINASE"/>
    <property type="match status" value="1"/>
</dbReference>
<dbReference type="Gene3D" id="3.40.50.300">
    <property type="entry name" value="P-loop containing nucleotide triphosphate hydrolases"/>
    <property type="match status" value="1"/>
</dbReference>
<comment type="subunit">
    <text evidence="11">Monomer.</text>
</comment>
<evidence type="ECO:0000256" key="10">
    <source>
        <dbReference type="ARBA" id="ARBA00048567"/>
    </source>
</evidence>
<keyword evidence="6 11" id="KW-0547">Nucleotide-binding</keyword>
<comment type="caution">
    <text evidence="12">The sequence shown here is derived from an EMBL/GenBank/DDBJ whole genome shotgun (WGS) entry which is preliminary data.</text>
</comment>
<accession>A0AA43M8J4</accession>
<dbReference type="AlphaFoldDB" id="A0AA43M8J4"/>
<keyword evidence="11" id="KW-0963">Cytoplasm</keyword>
<dbReference type="PANTHER" id="PTHR21087">
    <property type="entry name" value="SHIKIMATE KINASE"/>
    <property type="match status" value="1"/>
</dbReference>
<evidence type="ECO:0000256" key="1">
    <source>
        <dbReference type="ARBA" id="ARBA00004842"/>
    </source>
</evidence>
<dbReference type="InterPro" id="IPR027417">
    <property type="entry name" value="P-loop_NTPase"/>
</dbReference>
<proteinExistence type="inferred from homology"/>
<dbReference type="CDD" id="cd00464">
    <property type="entry name" value="SK"/>
    <property type="match status" value="1"/>
</dbReference>
<evidence type="ECO:0000256" key="3">
    <source>
        <dbReference type="ARBA" id="ARBA00012154"/>
    </source>
</evidence>
<dbReference type="GO" id="GO:0000287">
    <property type="term" value="F:magnesium ion binding"/>
    <property type="evidence" value="ECO:0007669"/>
    <property type="project" value="UniProtKB-UniRule"/>
</dbReference>
<comment type="function">
    <text evidence="11">Catalyzes the specific phosphorylation of the 3-hydroxyl group of shikimic acid using ATP as a cosubstrate.</text>
</comment>
<dbReference type="InterPro" id="IPR023000">
    <property type="entry name" value="Shikimate_kinase_CS"/>
</dbReference>